<evidence type="ECO:0000256" key="7">
    <source>
        <dbReference type="SAM" id="Phobius"/>
    </source>
</evidence>
<dbReference type="Proteomes" id="UP000001822">
    <property type="component" value="Chromosome"/>
</dbReference>
<protein>
    <submittedName>
        <fullName evidence="9">B-glycosyltransferase, glycosyltransferase family 2 protein</fullName>
    </submittedName>
</protein>
<dbReference type="AlphaFoldDB" id="A0A6N4SUT7"/>
<dbReference type="GO" id="GO:0016757">
    <property type="term" value="F:glycosyltransferase activity"/>
    <property type="evidence" value="ECO:0007669"/>
    <property type="project" value="UniProtKB-KW"/>
</dbReference>
<comment type="subcellular location">
    <subcellularLocation>
        <location evidence="1">Membrane</location>
        <topology evidence="1">Multi-pass membrane protein</topology>
    </subcellularLocation>
</comment>
<evidence type="ECO:0000256" key="2">
    <source>
        <dbReference type="ARBA" id="ARBA00022676"/>
    </source>
</evidence>
<feature type="domain" description="Glycosyltransferase 2-like" evidence="8">
    <location>
        <begin position="5"/>
        <end position="149"/>
    </location>
</feature>
<keyword evidence="2" id="KW-0328">Glycosyltransferase</keyword>
<keyword evidence="6 7" id="KW-0472">Membrane</keyword>
<dbReference type="InterPro" id="IPR050256">
    <property type="entry name" value="Glycosyltransferase_2"/>
</dbReference>
<name>A0A6N4SUT7_CYTH3</name>
<feature type="transmembrane region" description="Helical" evidence="7">
    <location>
        <begin position="258"/>
        <end position="286"/>
    </location>
</feature>
<dbReference type="PANTHER" id="PTHR48090">
    <property type="entry name" value="UNDECAPRENYL-PHOSPHATE 4-DEOXY-4-FORMAMIDO-L-ARABINOSE TRANSFERASE-RELATED"/>
    <property type="match status" value="1"/>
</dbReference>
<dbReference type="OrthoDB" id="9807778at2"/>
<evidence type="ECO:0000256" key="4">
    <source>
        <dbReference type="ARBA" id="ARBA00022692"/>
    </source>
</evidence>
<evidence type="ECO:0000259" key="8">
    <source>
        <dbReference type="Pfam" id="PF00535"/>
    </source>
</evidence>
<evidence type="ECO:0000313" key="9">
    <source>
        <dbReference type="EMBL" id="ABG60240.1"/>
    </source>
</evidence>
<dbReference type="Gene3D" id="3.90.550.10">
    <property type="entry name" value="Spore Coat Polysaccharide Biosynthesis Protein SpsA, Chain A"/>
    <property type="match status" value="1"/>
</dbReference>
<evidence type="ECO:0000256" key="6">
    <source>
        <dbReference type="ARBA" id="ARBA00023136"/>
    </source>
</evidence>
<dbReference type="EMBL" id="CP000383">
    <property type="protein sequence ID" value="ABG60240.1"/>
    <property type="molecule type" value="Genomic_DNA"/>
</dbReference>
<organism evidence="9 10">
    <name type="scientific">Cytophaga hutchinsonii (strain ATCC 33406 / DSM 1761 / CIP 103989 / NBRC 15051 / NCIMB 9469 / D465)</name>
    <dbReference type="NCBI Taxonomy" id="269798"/>
    <lineage>
        <taxon>Bacteria</taxon>
        <taxon>Pseudomonadati</taxon>
        <taxon>Bacteroidota</taxon>
        <taxon>Cytophagia</taxon>
        <taxon>Cytophagales</taxon>
        <taxon>Cytophagaceae</taxon>
        <taxon>Cytophaga</taxon>
    </lineage>
</organism>
<evidence type="ECO:0000256" key="3">
    <source>
        <dbReference type="ARBA" id="ARBA00022679"/>
    </source>
</evidence>
<accession>A0A6N4SUT7</accession>
<gene>
    <name evidence="9" type="ordered locus">CHU_2999</name>
</gene>
<keyword evidence="10" id="KW-1185">Reference proteome</keyword>
<proteinExistence type="predicted"/>
<sequence>MIHLSVVSPVYGCKSCLHELYQKLVQALQAITPHFEIIFVNDNSPDNAWGTIVELAEQDKRVKGINLSRNFGQHYAIHAGLEYATGEWVVVMDCDLQDQPEEIFKLYEKAKSGFDIVLAQRLVRKDTFFKRMFSKVFYSVLGYLTETKQDSSVANFGIYHKKVIAAILSMKDKIRYFPAMVRWVGFKLTAVEVNHQARLVGETSYNIGKLLRMALDIILAFSDKPLRLTVKFGFLISSLAFFAAIIQFVRYLHGDISVAGFASIIISVWFLGGIMILILGIIGLYIGKTFDRVKDRPVYIIQQTIGLTHE</sequence>
<evidence type="ECO:0000256" key="1">
    <source>
        <dbReference type="ARBA" id="ARBA00004141"/>
    </source>
</evidence>
<dbReference type="InterPro" id="IPR029044">
    <property type="entry name" value="Nucleotide-diphossugar_trans"/>
</dbReference>
<dbReference type="SUPFAM" id="SSF53448">
    <property type="entry name" value="Nucleotide-diphospho-sugar transferases"/>
    <property type="match status" value="1"/>
</dbReference>
<feature type="transmembrane region" description="Helical" evidence="7">
    <location>
        <begin position="232"/>
        <end position="252"/>
    </location>
</feature>
<dbReference type="PANTHER" id="PTHR48090:SF1">
    <property type="entry name" value="PROPHAGE BACTOPRENOL GLUCOSYL TRANSFERASE HOMOLOG"/>
    <property type="match status" value="1"/>
</dbReference>
<dbReference type="RefSeq" id="WP_011586350.1">
    <property type="nucleotide sequence ID" value="NC_008255.1"/>
</dbReference>
<dbReference type="Pfam" id="PF00535">
    <property type="entry name" value="Glycos_transf_2"/>
    <property type="match status" value="1"/>
</dbReference>
<keyword evidence="4 7" id="KW-0812">Transmembrane</keyword>
<reference evidence="9 10" key="1">
    <citation type="journal article" date="2007" name="Appl. Environ. Microbiol.">
        <title>Genome sequence of the cellulolytic gliding bacterium Cytophaga hutchinsonii.</title>
        <authorList>
            <person name="Xie G."/>
            <person name="Bruce D.C."/>
            <person name="Challacombe J.F."/>
            <person name="Chertkov O."/>
            <person name="Detter J.C."/>
            <person name="Gilna P."/>
            <person name="Han C.S."/>
            <person name="Lucas S."/>
            <person name="Misra M."/>
            <person name="Myers G.L."/>
            <person name="Richardson P."/>
            <person name="Tapia R."/>
            <person name="Thayer N."/>
            <person name="Thompson L.S."/>
            <person name="Brettin T.S."/>
            <person name="Henrissat B."/>
            <person name="Wilson D.B."/>
            <person name="McBride M.J."/>
        </authorList>
    </citation>
    <scope>NUCLEOTIDE SEQUENCE [LARGE SCALE GENOMIC DNA]</scope>
    <source>
        <strain evidence="10">ATCC 33406 / DSM 1761 / CIP 103989 / NBRC 15051 / NCIMB 9469 / D465</strain>
    </source>
</reference>
<evidence type="ECO:0000256" key="5">
    <source>
        <dbReference type="ARBA" id="ARBA00022989"/>
    </source>
</evidence>
<evidence type="ECO:0000313" key="10">
    <source>
        <dbReference type="Proteomes" id="UP000001822"/>
    </source>
</evidence>
<dbReference type="GO" id="GO:0005886">
    <property type="term" value="C:plasma membrane"/>
    <property type="evidence" value="ECO:0007669"/>
    <property type="project" value="TreeGrafter"/>
</dbReference>
<dbReference type="KEGG" id="chu:CHU_2999"/>
<keyword evidence="3" id="KW-0808">Transferase</keyword>
<keyword evidence="5 7" id="KW-1133">Transmembrane helix</keyword>
<dbReference type="InterPro" id="IPR001173">
    <property type="entry name" value="Glyco_trans_2-like"/>
</dbReference>
<dbReference type="CDD" id="cd04187">
    <property type="entry name" value="DPM1_like_bac"/>
    <property type="match status" value="1"/>
</dbReference>